<dbReference type="OrthoDB" id="5298592at2"/>
<evidence type="ECO:0000313" key="2">
    <source>
        <dbReference type="EMBL" id="TLS68962.1"/>
    </source>
</evidence>
<dbReference type="Proteomes" id="UP000306585">
    <property type="component" value="Unassembled WGS sequence"/>
</dbReference>
<comment type="caution">
    <text evidence="2">The sequence shown here is derived from an EMBL/GenBank/DDBJ whole genome shotgun (WGS) entry which is preliminary data.</text>
</comment>
<accession>A0A5R9GYU4</accession>
<evidence type="ECO:0000313" key="3">
    <source>
        <dbReference type="Proteomes" id="UP000306585"/>
    </source>
</evidence>
<feature type="region of interest" description="Disordered" evidence="1">
    <location>
        <begin position="19"/>
        <end position="69"/>
    </location>
</feature>
<organism evidence="2 3">
    <name type="scientific">Mariprofundus erugo</name>
    <dbReference type="NCBI Taxonomy" id="2528639"/>
    <lineage>
        <taxon>Bacteria</taxon>
        <taxon>Pseudomonadati</taxon>
        <taxon>Pseudomonadota</taxon>
        <taxon>Candidatius Mariprofundia</taxon>
        <taxon>Mariprofundales</taxon>
        <taxon>Mariprofundaceae</taxon>
        <taxon>Mariprofundus</taxon>
    </lineage>
</organism>
<dbReference type="EMBL" id="VBRY01000001">
    <property type="protein sequence ID" value="TLS68962.1"/>
    <property type="molecule type" value="Genomic_DNA"/>
</dbReference>
<dbReference type="AlphaFoldDB" id="A0A5R9GYU4"/>
<sequence length="87" mass="9363">MAISVQPVDGLIYRLLQQNSKAPSAGDRQQGAAPGGSGDHVNISSQARDQQPMHSVESQLHTRNGVSERNLESHLLNLYRLNDTSGG</sequence>
<feature type="compositionally biased region" description="Polar residues" evidence="1">
    <location>
        <begin position="42"/>
        <end position="67"/>
    </location>
</feature>
<dbReference type="RefSeq" id="WP_138237778.1">
    <property type="nucleotide sequence ID" value="NZ_VBRY01000001.1"/>
</dbReference>
<evidence type="ECO:0000256" key="1">
    <source>
        <dbReference type="SAM" id="MobiDB-lite"/>
    </source>
</evidence>
<protein>
    <submittedName>
        <fullName evidence="2">Uncharacterized protein</fullName>
    </submittedName>
</protein>
<name>A0A5R9GYU4_9PROT</name>
<keyword evidence="3" id="KW-1185">Reference proteome</keyword>
<reference evidence="2 3" key="1">
    <citation type="journal article" date="2019" name="Appl. Environ. Microbiol.">
        <title>Environmental Evidence and Genomic Insight of Iron-oxidizing Bacteria Preference Towards More Corrosion Resistant Stainless Steel at Higher Salinities.</title>
        <authorList>
            <person name="Garrison C.E."/>
            <person name="Price K.A."/>
            <person name="Field E.K."/>
        </authorList>
    </citation>
    <scope>NUCLEOTIDE SEQUENCE [LARGE SCALE GENOMIC DNA]</scope>
    <source>
        <strain evidence="2 3">P3</strain>
    </source>
</reference>
<proteinExistence type="predicted"/>
<gene>
    <name evidence="2" type="ORF">FEF65_00200</name>
</gene>